<dbReference type="PANTHER" id="PTHR32246">
    <property type="entry name" value="INGRESSION PROTEIN FIC1"/>
    <property type="match status" value="1"/>
</dbReference>
<comment type="caution">
    <text evidence="1">The sequence shown here is derived from an EMBL/GenBank/DDBJ whole genome shotgun (WGS) entry which is preliminary data.</text>
</comment>
<sequence length="152" mass="16362">MDSEGGSFPNWNNKLDVTLPYNAKHIRLDVKCLSNIVGLVTIIGSVSIPVSDFLEDYVPPHCLHYVSYRLISPNGNRNGIINFSIQMKGLEYNPPMLPTMGNQQVAGNNSSSSYAYGSMPLSGIQVSAPYQNTTTGTCTSAIGIPVSKGYGN</sequence>
<dbReference type="PANTHER" id="PTHR32246:SF17">
    <property type="entry name" value="BON1-ASSOCIATED PROTEIN 2"/>
    <property type="match status" value="1"/>
</dbReference>
<dbReference type="SUPFAM" id="SSF49562">
    <property type="entry name" value="C2 domain (Calcium/lipid-binding domain, CaLB)"/>
    <property type="match status" value="1"/>
</dbReference>
<evidence type="ECO:0000313" key="2">
    <source>
        <dbReference type="Proteomes" id="UP000554482"/>
    </source>
</evidence>
<evidence type="ECO:0008006" key="3">
    <source>
        <dbReference type="Google" id="ProtNLM"/>
    </source>
</evidence>
<keyword evidence="2" id="KW-1185">Reference proteome</keyword>
<reference evidence="1 2" key="1">
    <citation type="submission" date="2020-06" db="EMBL/GenBank/DDBJ databases">
        <title>Transcriptomic and genomic resources for Thalictrum thalictroides and T. hernandezii: Facilitating candidate gene discovery in an emerging model plant lineage.</title>
        <authorList>
            <person name="Arias T."/>
            <person name="Riano-Pachon D.M."/>
            <person name="Di Stilio V.S."/>
        </authorList>
    </citation>
    <scope>NUCLEOTIDE SEQUENCE [LARGE SCALE GENOMIC DNA]</scope>
    <source>
        <strain evidence="2">cv. WT478/WT964</strain>
        <tissue evidence="1">Leaves</tissue>
    </source>
</reference>
<dbReference type="EMBL" id="JABWDY010016118">
    <property type="protein sequence ID" value="KAF5196343.1"/>
    <property type="molecule type" value="Genomic_DNA"/>
</dbReference>
<evidence type="ECO:0000313" key="1">
    <source>
        <dbReference type="EMBL" id="KAF5196343.1"/>
    </source>
</evidence>
<name>A0A7J6WHA3_THATH</name>
<dbReference type="Proteomes" id="UP000554482">
    <property type="component" value="Unassembled WGS sequence"/>
</dbReference>
<organism evidence="1 2">
    <name type="scientific">Thalictrum thalictroides</name>
    <name type="common">Rue-anemone</name>
    <name type="synonym">Anemone thalictroides</name>
    <dbReference type="NCBI Taxonomy" id="46969"/>
    <lineage>
        <taxon>Eukaryota</taxon>
        <taxon>Viridiplantae</taxon>
        <taxon>Streptophyta</taxon>
        <taxon>Embryophyta</taxon>
        <taxon>Tracheophyta</taxon>
        <taxon>Spermatophyta</taxon>
        <taxon>Magnoliopsida</taxon>
        <taxon>Ranunculales</taxon>
        <taxon>Ranunculaceae</taxon>
        <taxon>Thalictroideae</taxon>
        <taxon>Thalictrum</taxon>
    </lineage>
</organism>
<accession>A0A7J6WHA3</accession>
<dbReference type="AlphaFoldDB" id="A0A7J6WHA3"/>
<proteinExistence type="predicted"/>
<dbReference type="InterPro" id="IPR035892">
    <property type="entry name" value="C2_domain_sf"/>
</dbReference>
<dbReference type="OrthoDB" id="884464at2759"/>
<gene>
    <name evidence="1" type="ORF">FRX31_014071</name>
</gene>
<protein>
    <recommendedName>
        <fullName evidence="3">C2 domain-containing protein</fullName>
    </recommendedName>
</protein>